<evidence type="ECO:0000256" key="10">
    <source>
        <dbReference type="ARBA" id="ARBA00023242"/>
    </source>
</evidence>
<evidence type="ECO:0000256" key="1">
    <source>
        <dbReference type="ARBA" id="ARBA00001968"/>
    </source>
</evidence>
<evidence type="ECO:0000256" key="5">
    <source>
        <dbReference type="ARBA" id="ARBA00015519"/>
    </source>
</evidence>
<evidence type="ECO:0000256" key="11">
    <source>
        <dbReference type="ARBA" id="ARBA00030126"/>
    </source>
</evidence>
<dbReference type="AlphaFoldDB" id="A0ABD1JII8"/>
<dbReference type="GO" id="GO:0016787">
    <property type="term" value="F:hydrolase activity"/>
    <property type="evidence" value="ECO:0007669"/>
    <property type="project" value="UniProtKB-KW"/>
</dbReference>
<keyword evidence="15" id="KW-1185">Reference proteome</keyword>
<dbReference type="PANTHER" id="PTHR22930">
    <property type="match status" value="1"/>
</dbReference>
<keyword evidence="9" id="KW-0378">Hydrolase</keyword>
<keyword evidence="6" id="KW-0963">Cytoplasm</keyword>
<dbReference type="InterPro" id="IPR027806">
    <property type="entry name" value="HARBI1_dom"/>
</dbReference>
<dbReference type="Proteomes" id="UP001591681">
    <property type="component" value="Unassembled WGS sequence"/>
</dbReference>
<keyword evidence="10" id="KW-0539">Nucleus</keyword>
<reference evidence="14 15" key="1">
    <citation type="submission" date="2024-09" db="EMBL/GenBank/DDBJ databases">
        <title>A chromosome-level genome assembly of Gray's grenadier anchovy, Coilia grayii.</title>
        <authorList>
            <person name="Fu Z."/>
        </authorList>
    </citation>
    <scope>NUCLEOTIDE SEQUENCE [LARGE SCALE GENOMIC DNA]</scope>
    <source>
        <strain evidence="14">G4</strain>
        <tissue evidence="14">Muscle</tissue>
    </source>
</reference>
<dbReference type="PRINTS" id="PR02086">
    <property type="entry name" value="PUTNUCHARBI1"/>
</dbReference>
<dbReference type="GO" id="GO:0046872">
    <property type="term" value="F:metal ion binding"/>
    <property type="evidence" value="ECO:0007669"/>
    <property type="project" value="UniProtKB-KW"/>
</dbReference>
<evidence type="ECO:0000313" key="14">
    <source>
        <dbReference type="EMBL" id="KAL2086175.1"/>
    </source>
</evidence>
<feature type="domain" description="DDE Tnp4" evidence="13">
    <location>
        <begin position="156"/>
        <end position="308"/>
    </location>
</feature>
<keyword evidence="7" id="KW-0540">Nuclease</keyword>
<evidence type="ECO:0000313" key="15">
    <source>
        <dbReference type="Proteomes" id="UP001591681"/>
    </source>
</evidence>
<proteinExistence type="inferred from homology"/>
<evidence type="ECO:0000256" key="9">
    <source>
        <dbReference type="ARBA" id="ARBA00022801"/>
    </source>
</evidence>
<comment type="caution">
    <text evidence="14">The sequence shown here is derived from an EMBL/GenBank/DDBJ whole genome shotgun (WGS) entry which is preliminary data.</text>
</comment>
<dbReference type="Pfam" id="PF13359">
    <property type="entry name" value="DDE_Tnp_4"/>
    <property type="match status" value="1"/>
</dbReference>
<evidence type="ECO:0000256" key="3">
    <source>
        <dbReference type="ARBA" id="ARBA00004496"/>
    </source>
</evidence>
<evidence type="ECO:0000259" key="13">
    <source>
        <dbReference type="Pfam" id="PF13359"/>
    </source>
</evidence>
<dbReference type="GO" id="GO:0004518">
    <property type="term" value="F:nuclease activity"/>
    <property type="evidence" value="ECO:0007669"/>
    <property type="project" value="UniProtKB-KW"/>
</dbReference>
<dbReference type="InterPro" id="IPR026103">
    <property type="entry name" value="HARBI1_animal"/>
</dbReference>
<dbReference type="PANTHER" id="PTHR22930:SF267">
    <property type="entry name" value="NUCLEASE HARBI1-RELATED"/>
    <property type="match status" value="1"/>
</dbReference>
<comment type="subcellular location">
    <subcellularLocation>
        <location evidence="3">Cytoplasm</location>
    </subcellularLocation>
    <subcellularLocation>
        <location evidence="2">Nucleus</location>
    </subcellularLocation>
</comment>
<accession>A0ABD1JII8</accession>
<dbReference type="GO" id="GO:0005737">
    <property type="term" value="C:cytoplasm"/>
    <property type="evidence" value="ECO:0007669"/>
    <property type="project" value="UniProtKB-SubCell"/>
</dbReference>
<evidence type="ECO:0000256" key="8">
    <source>
        <dbReference type="ARBA" id="ARBA00022723"/>
    </source>
</evidence>
<evidence type="ECO:0000256" key="12">
    <source>
        <dbReference type="ARBA" id="ARBA00045850"/>
    </source>
</evidence>
<organism evidence="14 15">
    <name type="scientific">Coilia grayii</name>
    <name type="common">Gray's grenadier anchovy</name>
    <dbReference type="NCBI Taxonomy" id="363190"/>
    <lineage>
        <taxon>Eukaryota</taxon>
        <taxon>Metazoa</taxon>
        <taxon>Chordata</taxon>
        <taxon>Craniata</taxon>
        <taxon>Vertebrata</taxon>
        <taxon>Euteleostomi</taxon>
        <taxon>Actinopterygii</taxon>
        <taxon>Neopterygii</taxon>
        <taxon>Teleostei</taxon>
        <taxon>Clupei</taxon>
        <taxon>Clupeiformes</taxon>
        <taxon>Clupeoidei</taxon>
        <taxon>Engraulidae</taxon>
        <taxon>Coilinae</taxon>
        <taxon>Coilia</taxon>
    </lineage>
</organism>
<evidence type="ECO:0000256" key="6">
    <source>
        <dbReference type="ARBA" id="ARBA00022490"/>
    </source>
</evidence>
<comment type="similarity">
    <text evidence="4">Belongs to the HARBI1 family.</text>
</comment>
<gene>
    <name evidence="14" type="ORF">ACEWY4_017234</name>
</gene>
<name>A0ABD1JII8_9TELE</name>
<dbReference type="EMBL" id="JBHFQA010000015">
    <property type="protein sequence ID" value="KAL2086175.1"/>
    <property type="molecule type" value="Genomic_DNA"/>
</dbReference>
<dbReference type="GO" id="GO:0005634">
    <property type="term" value="C:nucleus"/>
    <property type="evidence" value="ECO:0007669"/>
    <property type="project" value="UniProtKB-SubCell"/>
</dbReference>
<evidence type="ECO:0000256" key="2">
    <source>
        <dbReference type="ARBA" id="ARBA00004123"/>
    </source>
</evidence>
<dbReference type="InterPro" id="IPR045249">
    <property type="entry name" value="HARBI1-like"/>
</dbReference>
<evidence type="ECO:0000256" key="7">
    <source>
        <dbReference type="ARBA" id="ARBA00022722"/>
    </source>
</evidence>
<sequence length="354" mass="38901">MVARQRIVELNDRRRHGRRSQTVYVNAFIRSTFSPLDVLSDEALIRKYRLNREVIQELCALVQPHLVRATRRNFALSPTVQLLAALRFYASGSFFEVLGDGLGLSRSSISRAVTAVTQVLLQLTARVTFPVGQAAMARVNEGFHTIAGIPRVIGAVDGTLIPIACPSENEPIYICHKGFAALNVQVVCDHEGRLTDVVAKWPGSTHDSFMWANCGLRQVAEDGGFGGCWLLGDSGYPLRPFLLTPFLQANTPAEVQYNIAHSRSRAVVERAIGVWKQRFRCLSKTAGGLQLHPTKCCAIVVATAILHNMAVQANVQLPDDMVLMEEPDADHLPADLHPAGVEARQQLVQHVFGP</sequence>
<comment type="cofactor">
    <cofactor evidence="1">
        <name>a divalent metal cation</name>
        <dbReference type="ChEBI" id="CHEBI:60240"/>
    </cofactor>
</comment>
<keyword evidence="8" id="KW-0479">Metal-binding</keyword>
<evidence type="ECO:0000256" key="4">
    <source>
        <dbReference type="ARBA" id="ARBA00006958"/>
    </source>
</evidence>
<comment type="function">
    <text evidence="12">Transposase-derived protein that may have nuclease activity. Does not have transposase activity.</text>
</comment>
<protein>
    <recommendedName>
        <fullName evidence="5">Putative nuclease HARBI1</fullName>
    </recommendedName>
    <alternativeName>
        <fullName evidence="11">Harbinger transposase-derived nuclease</fullName>
    </alternativeName>
</protein>